<proteinExistence type="predicted"/>
<dbReference type="RefSeq" id="WP_089892205.1">
    <property type="nucleotide sequence ID" value="NZ_FNGV01000009.1"/>
</dbReference>
<sequence length="338" mass="37402">MAYNINKPAYNCLYLLIGLVLCNVYMGYSQREPQYTQYMYNIGSFNPAYVGTVETPELIGLYRAQWLDIPGSPRTMRFGANIPFSNDKHGLGFNIVNDELGPVAQTYVNLAYSYQFQVSDNAKLSFGMDVGGGFLNVDFSKGTFENPGEPVLDRTPIKKFYPTVGAGLFLYGQDVWYLGVSIPNFLTDGIYDDDVATIVEDKMHFNFIGGYVFDLSETLKFKPAFLVNYLKGSPVNANVSTNFLINERFTLGASYRVGNAVSGLAGFQIGSGTFIGYSYDYDTNPLGKFNSGSHEVILKFYLGKGSGESRNTGNTGSSGKRTKPDKGQPKQIDTPRFF</sequence>
<dbReference type="NCBIfam" id="TIGR03519">
    <property type="entry name" value="T9SS_PorP_fam"/>
    <property type="match status" value="1"/>
</dbReference>
<evidence type="ECO:0000256" key="1">
    <source>
        <dbReference type="SAM" id="MobiDB-lite"/>
    </source>
</evidence>
<accession>A0A1G9TK67</accession>
<dbReference type="Proteomes" id="UP000199440">
    <property type="component" value="Unassembled WGS sequence"/>
</dbReference>
<gene>
    <name evidence="3" type="ORF">SAMN04488514_109106</name>
</gene>
<name>A0A1G9TK67_9FLAO</name>
<keyword evidence="2" id="KW-0472">Membrane</keyword>
<keyword evidence="2" id="KW-0812">Transmembrane</keyword>
<evidence type="ECO:0000313" key="3">
    <source>
        <dbReference type="EMBL" id="SDM48179.1"/>
    </source>
</evidence>
<dbReference type="STRING" id="192904.SAMN04488514_109106"/>
<organism evidence="3 4">
    <name type="scientific">Kriegella aquimaris</name>
    <dbReference type="NCBI Taxonomy" id="192904"/>
    <lineage>
        <taxon>Bacteria</taxon>
        <taxon>Pseudomonadati</taxon>
        <taxon>Bacteroidota</taxon>
        <taxon>Flavobacteriia</taxon>
        <taxon>Flavobacteriales</taxon>
        <taxon>Flavobacteriaceae</taxon>
        <taxon>Kriegella</taxon>
    </lineage>
</organism>
<evidence type="ECO:0000313" key="4">
    <source>
        <dbReference type="Proteomes" id="UP000199440"/>
    </source>
</evidence>
<dbReference type="Pfam" id="PF11751">
    <property type="entry name" value="PorP_SprF"/>
    <property type="match status" value="1"/>
</dbReference>
<feature type="transmembrane region" description="Helical" evidence="2">
    <location>
        <begin position="12"/>
        <end position="28"/>
    </location>
</feature>
<feature type="region of interest" description="Disordered" evidence="1">
    <location>
        <begin position="306"/>
        <end position="338"/>
    </location>
</feature>
<dbReference type="OrthoDB" id="1114455at2"/>
<dbReference type="AlphaFoldDB" id="A0A1G9TK67"/>
<evidence type="ECO:0000256" key="2">
    <source>
        <dbReference type="SAM" id="Phobius"/>
    </source>
</evidence>
<dbReference type="InterPro" id="IPR019861">
    <property type="entry name" value="PorP/SprF_Bacteroidetes"/>
</dbReference>
<keyword evidence="4" id="KW-1185">Reference proteome</keyword>
<dbReference type="EMBL" id="FNGV01000009">
    <property type="protein sequence ID" value="SDM48179.1"/>
    <property type="molecule type" value="Genomic_DNA"/>
</dbReference>
<feature type="compositionally biased region" description="Polar residues" evidence="1">
    <location>
        <begin position="308"/>
        <end position="319"/>
    </location>
</feature>
<keyword evidence="2" id="KW-1133">Transmembrane helix</keyword>
<reference evidence="3 4" key="1">
    <citation type="submission" date="2016-10" db="EMBL/GenBank/DDBJ databases">
        <authorList>
            <person name="de Groot N.N."/>
        </authorList>
    </citation>
    <scope>NUCLEOTIDE SEQUENCE [LARGE SCALE GENOMIC DNA]</scope>
    <source>
        <strain evidence="3 4">DSM 19886</strain>
    </source>
</reference>
<protein>
    <submittedName>
        <fullName evidence="3">Type IX secretion system membrane protein, PorP/SprF family</fullName>
    </submittedName>
</protein>